<dbReference type="FunCoup" id="I2H1E5">
    <property type="interactions" value="319"/>
</dbReference>
<feature type="compositionally biased region" description="Basic residues" evidence="1">
    <location>
        <begin position="1"/>
        <end position="12"/>
    </location>
</feature>
<feature type="compositionally biased region" description="Acidic residues" evidence="1">
    <location>
        <begin position="119"/>
        <end position="132"/>
    </location>
</feature>
<dbReference type="RefSeq" id="XP_004179716.1">
    <property type="nucleotide sequence ID" value="XM_004179668.1"/>
</dbReference>
<feature type="region of interest" description="Disordered" evidence="1">
    <location>
        <begin position="625"/>
        <end position="657"/>
    </location>
</feature>
<feature type="compositionally biased region" description="Basic and acidic residues" evidence="1">
    <location>
        <begin position="466"/>
        <end position="475"/>
    </location>
</feature>
<dbReference type="STRING" id="1071380.I2H1E5"/>
<dbReference type="OMA" id="NDNEGKH"/>
<name>I2H1E5_HENB6</name>
<dbReference type="HOGENOM" id="CLU_358696_0_0_1"/>
<feature type="compositionally biased region" description="Polar residues" evidence="1">
    <location>
        <begin position="683"/>
        <end position="701"/>
    </location>
</feature>
<dbReference type="PANTHER" id="PTHR28284:SF1">
    <property type="entry name" value="NUCLEOPORIN NUP60"/>
    <property type="match status" value="1"/>
</dbReference>
<sequence length="781" mass="85800">MPVRQSKSHRTSRSQAPYRGPIIKTIPKKNSFKFLSKLQSLLPWNSKIKQQNTTLPNGKKSNEEPKDFGNITDQPSDLTKDIIETIPGGFFNSNNHNLVATSVKIPKNSITTRRREDIESSSDDSDYYNDDETNVKATNDTLARFFSDKGDRELSEIERAGVIALLEPKRDHTRRLRKMRKISRESTLLLDNNDVSMDNNNSSNLMVLKSSADISSFSPPTFHPSFDKSTDDGSRTMVNTQAKRRVFDYNSLPAPYKTTVYKYSSVGTPQTLSTIHPPASSDTSTSIDTFNSYKSPSNDKNQPPKKITVAASALLTLLDNNSEKKAENNSKLANPYTSSNRDLINKHKVNQTNSRLHGLKDTSSTNGSTLPSLTSLPNENGTPFAGSVTSESKTKINDSIELTAANTKNSQLDSTAKKPNTNSLFGNKSNASTSNSTAPISFDKYKPNKPSSLRSSVVATTPSPEKISHDTKNKNPESPIMKTSSSFNFTFKKQEDSKDEDQSKKNSPLFSVEKIINKQSTPILFSTDTSTTTNTTNAQSKPFSFINEKGENKDDVSKTDITAKQDGSTKPKFSFGQAGLNNTNKDSSVIESTTKPTFSFGSFSDNNKIEEDSSLKNEVAPMKPSFNFSFKRTSDKKENLNNTDDINSSSTSKPSVSFGFSSATNNVKISEKNSEETTDKSKQIFSFGTSPANNTISQPSTTEKKDVSTVSQSFFNNSIPAAKSNNSPIFNDSPTSTATTTATTPTAIATKFDFGNAIASNVDNNSVDDSKVEEYRILFNF</sequence>
<dbReference type="OrthoDB" id="5370852at2759"/>
<proteinExistence type="predicted"/>
<dbReference type="KEGG" id="tbl:TBLA_0C03960"/>
<feature type="region of interest" description="Disordered" evidence="1">
    <location>
        <begin position="525"/>
        <end position="590"/>
    </location>
</feature>
<organism evidence="2 3">
    <name type="scientific">Henningerozyma blattae (strain ATCC 34711 / CBS 6284 / DSM 70876 / NBRC 10599 / NRRL Y-10934 / UCD 77-7)</name>
    <name type="common">Yeast</name>
    <name type="synonym">Tetrapisispora blattae</name>
    <dbReference type="NCBI Taxonomy" id="1071380"/>
    <lineage>
        <taxon>Eukaryota</taxon>
        <taxon>Fungi</taxon>
        <taxon>Dikarya</taxon>
        <taxon>Ascomycota</taxon>
        <taxon>Saccharomycotina</taxon>
        <taxon>Saccharomycetes</taxon>
        <taxon>Saccharomycetales</taxon>
        <taxon>Saccharomycetaceae</taxon>
        <taxon>Henningerozyma</taxon>
    </lineage>
</organism>
<gene>
    <name evidence="2" type="primary">TBLA0C03960</name>
    <name evidence="2" type="ORF">TBLA_0C03960</name>
</gene>
<feature type="compositionally biased region" description="Polar residues" evidence="1">
    <location>
        <begin position="579"/>
        <end position="590"/>
    </location>
</feature>
<dbReference type="Proteomes" id="UP000002866">
    <property type="component" value="Chromosome 3"/>
</dbReference>
<reference evidence="2 3" key="1">
    <citation type="journal article" date="2011" name="Proc. Natl. Acad. Sci. U.S.A.">
        <title>Evolutionary erosion of yeast sex chromosomes by mating-type switching accidents.</title>
        <authorList>
            <person name="Gordon J.L."/>
            <person name="Armisen D."/>
            <person name="Proux-Wera E."/>
            <person name="Oheigeartaigh S.S."/>
            <person name="Byrne K.P."/>
            <person name="Wolfe K.H."/>
        </authorList>
    </citation>
    <scope>NUCLEOTIDE SEQUENCE [LARGE SCALE GENOMIC DNA]</scope>
    <source>
        <strain evidence="3">ATCC 34711 / CBS 6284 / DSM 70876 / NBRC 10599 / NRRL Y-10934 / UCD 77-7</strain>
    </source>
</reference>
<dbReference type="AlphaFoldDB" id="I2H1E5"/>
<feature type="compositionally biased region" description="Polar residues" evidence="1">
    <location>
        <begin position="449"/>
        <end position="463"/>
    </location>
</feature>
<feature type="region of interest" description="Disordered" evidence="1">
    <location>
        <begin position="1"/>
        <end position="20"/>
    </location>
</feature>
<feature type="region of interest" description="Disordered" evidence="1">
    <location>
        <begin position="669"/>
        <end position="705"/>
    </location>
</feature>
<dbReference type="GO" id="GO:0017056">
    <property type="term" value="F:structural constituent of nuclear pore"/>
    <property type="evidence" value="ECO:0007669"/>
    <property type="project" value="InterPro"/>
</dbReference>
<feature type="compositionally biased region" description="Polar residues" evidence="1">
    <location>
        <begin position="269"/>
        <end position="301"/>
    </location>
</feature>
<feature type="compositionally biased region" description="Low complexity" evidence="1">
    <location>
        <begin position="526"/>
        <end position="537"/>
    </location>
</feature>
<dbReference type="GO" id="GO:0006607">
    <property type="term" value="P:NLS-bearing protein import into nucleus"/>
    <property type="evidence" value="ECO:0007669"/>
    <property type="project" value="TreeGrafter"/>
</dbReference>
<feature type="compositionally biased region" description="Polar residues" evidence="1">
    <location>
        <begin position="350"/>
        <end position="391"/>
    </location>
</feature>
<feature type="region of interest" description="Disordered" evidence="1">
    <location>
        <begin position="113"/>
        <end position="133"/>
    </location>
</feature>
<evidence type="ECO:0000313" key="3">
    <source>
        <dbReference type="Proteomes" id="UP000002866"/>
    </source>
</evidence>
<evidence type="ECO:0008006" key="4">
    <source>
        <dbReference type="Google" id="ProtNLM"/>
    </source>
</evidence>
<dbReference type="eggNOG" id="ENOG502RZ4Z">
    <property type="taxonomic scope" value="Eukaryota"/>
</dbReference>
<feature type="region of interest" description="Disordered" evidence="1">
    <location>
        <begin position="49"/>
        <end position="75"/>
    </location>
</feature>
<keyword evidence="3" id="KW-1185">Reference proteome</keyword>
<dbReference type="GO" id="GO:0034398">
    <property type="term" value="P:telomere tethering at nuclear periphery"/>
    <property type="evidence" value="ECO:0007669"/>
    <property type="project" value="TreeGrafter"/>
</dbReference>
<feature type="region of interest" description="Disordered" evidence="1">
    <location>
        <begin position="269"/>
        <end position="305"/>
    </location>
</feature>
<feature type="compositionally biased region" description="Basic and acidic residues" evidence="1">
    <location>
        <begin position="669"/>
        <end position="682"/>
    </location>
</feature>
<dbReference type="InterPro" id="IPR034432">
    <property type="entry name" value="Nup60"/>
</dbReference>
<feature type="region of interest" description="Disordered" evidence="1">
    <location>
        <begin position="407"/>
        <end position="487"/>
    </location>
</feature>
<dbReference type="GO" id="GO:0044615">
    <property type="term" value="C:nuclear pore nuclear basket"/>
    <property type="evidence" value="ECO:0007669"/>
    <property type="project" value="InterPro"/>
</dbReference>
<accession>I2H1E5</accession>
<dbReference type="InParanoid" id="I2H1E5"/>
<evidence type="ECO:0000313" key="2">
    <source>
        <dbReference type="EMBL" id="CCH60197.1"/>
    </source>
</evidence>
<feature type="compositionally biased region" description="Polar residues" evidence="1">
    <location>
        <begin position="407"/>
        <end position="428"/>
    </location>
</feature>
<dbReference type="GO" id="GO:0016973">
    <property type="term" value="P:poly(A)+ mRNA export from nucleus"/>
    <property type="evidence" value="ECO:0007669"/>
    <property type="project" value="TreeGrafter"/>
</dbReference>
<evidence type="ECO:0000256" key="1">
    <source>
        <dbReference type="SAM" id="MobiDB-lite"/>
    </source>
</evidence>
<dbReference type="GeneID" id="14495546"/>
<dbReference type="GO" id="GO:0008298">
    <property type="term" value="P:intracellular mRNA localization"/>
    <property type="evidence" value="ECO:0007669"/>
    <property type="project" value="TreeGrafter"/>
</dbReference>
<protein>
    <recommendedName>
        <fullName evidence="4">Nucleoporin NUP60</fullName>
    </recommendedName>
</protein>
<dbReference type="PANTHER" id="PTHR28284">
    <property type="entry name" value="NUCLEOPORIN NUP60"/>
    <property type="match status" value="1"/>
</dbReference>
<dbReference type="EMBL" id="HE806318">
    <property type="protein sequence ID" value="CCH60197.1"/>
    <property type="molecule type" value="Genomic_DNA"/>
</dbReference>
<feature type="compositionally biased region" description="Low complexity" evidence="1">
    <location>
        <begin position="640"/>
        <end position="652"/>
    </location>
</feature>
<feature type="compositionally biased region" description="Low complexity" evidence="1">
    <location>
        <begin position="429"/>
        <end position="438"/>
    </location>
</feature>
<dbReference type="GO" id="GO:0031990">
    <property type="term" value="P:mRNA export from nucleus in response to heat stress"/>
    <property type="evidence" value="ECO:0007669"/>
    <property type="project" value="TreeGrafter"/>
</dbReference>
<feature type="compositionally biased region" description="Basic and acidic residues" evidence="1">
    <location>
        <begin position="548"/>
        <end position="569"/>
    </location>
</feature>
<feature type="region of interest" description="Disordered" evidence="1">
    <location>
        <begin position="321"/>
        <end position="393"/>
    </location>
</feature>